<dbReference type="Proteomes" id="UP001480973">
    <property type="component" value="Unassembled WGS sequence"/>
</dbReference>
<keyword evidence="2" id="KW-1185">Reference proteome</keyword>
<name>A0ABV1GLF9_9FIRM</name>
<dbReference type="EMBL" id="JBBMES010000003">
    <property type="protein sequence ID" value="MEQ2534322.1"/>
    <property type="molecule type" value="Genomic_DNA"/>
</dbReference>
<gene>
    <name evidence="1" type="ORF">WMO38_04265</name>
</gene>
<reference evidence="1 2" key="1">
    <citation type="submission" date="2024-03" db="EMBL/GenBank/DDBJ databases">
        <title>Human intestinal bacterial collection.</title>
        <authorList>
            <person name="Pauvert C."/>
            <person name="Hitch T.C.A."/>
            <person name="Clavel T."/>
        </authorList>
    </citation>
    <scope>NUCLEOTIDE SEQUENCE [LARGE SCALE GENOMIC DNA]</scope>
    <source>
        <strain evidence="1 2">CLA-JM-H10</strain>
    </source>
</reference>
<evidence type="ECO:0000313" key="2">
    <source>
        <dbReference type="Proteomes" id="UP001480973"/>
    </source>
</evidence>
<accession>A0ABV1GLF9</accession>
<organism evidence="1 2">
    <name type="scientific">Lachnospira intestinalis</name>
    <dbReference type="NCBI Taxonomy" id="3133158"/>
    <lineage>
        <taxon>Bacteria</taxon>
        <taxon>Bacillati</taxon>
        <taxon>Bacillota</taxon>
        <taxon>Clostridia</taxon>
        <taxon>Lachnospirales</taxon>
        <taxon>Lachnospiraceae</taxon>
        <taxon>Lachnospira</taxon>
    </lineage>
</organism>
<protein>
    <submittedName>
        <fullName evidence="1">Uncharacterized protein</fullName>
    </submittedName>
</protein>
<evidence type="ECO:0000313" key="1">
    <source>
        <dbReference type="EMBL" id="MEQ2534322.1"/>
    </source>
</evidence>
<sequence>MASVSVAEEDRIIYISSDMFKIYEHGLNESDGIRLQKKIF</sequence>
<proteinExistence type="predicted"/>
<comment type="caution">
    <text evidence="1">The sequence shown here is derived from an EMBL/GenBank/DDBJ whole genome shotgun (WGS) entry which is preliminary data.</text>
</comment>